<dbReference type="CDD" id="cd00158">
    <property type="entry name" value="RHOD"/>
    <property type="match status" value="1"/>
</dbReference>
<proteinExistence type="predicted"/>
<dbReference type="SUPFAM" id="SSF52821">
    <property type="entry name" value="Rhodanese/Cell cycle control phosphatase"/>
    <property type="match status" value="1"/>
</dbReference>
<evidence type="ECO:0000259" key="1">
    <source>
        <dbReference type="PROSITE" id="PS50206"/>
    </source>
</evidence>
<dbReference type="SMART" id="SM00450">
    <property type="entry name" value="RHOD"/>
    <property type="match status" value="1"/>
</dbReference>
<feature type="domain" description="Rhodanese" evidence="1">
    <location>
        <begin position="111"/>
        <end position="219"/>
    </location>
</feature>
<protein>
    <submittedName>
        <fullName evidence="2">Rhodanese-like domain-containing protein</fullName>
    </submittedName>
</protein>
<dbReference type="Proteomes" id="UP000885750">
    <property type="component" value="Unassembled WGS sequence"/>
</dbReference>
<evidence type="ECO:0000313" key="2">
    <source>
        <dbReference type="EMBL" id="HFC92003.1"/>
    </source>
</evidence>
<gene>
    <name evidence="2" type="ORF">ENJ51_04245</name>
</gene>
<dbReference type="InterPro" id="IPR001763">
    <property type="entry name" value="Rhodanese-like_dom"/>
</dbReference>
<dbReference type="Pfam" id="PF00581">
    <property type="entry name" value="Rhodanese"/>
    <property type="match status" value="1"/>
</dbReference>
<sequence>MRTTNNTLKIWLNCPIKLILGGLLLLFSSAIYAEEKIIVGLTADIPYAEVKHKGNKVRIKRIQNKLNKLTGNFSKTSRPCPPFCIAPIEAAPNVKTVGELELIKFLQQNSDSQKGLLIDARLADFYDVETIPGAINIPFTLFTSPSIKEVVLLLGVTRKNDEYDFSDAKILYLFCNGPWCEQSPRAIKALIDFGYPATKLYYYRGGMQLWKLFSLTTVLPQPNKVNQ</sequence>
<dbReference type="InterPro" id="IPR036873">
    <property type="entry name" value="Rhodanese-like_dom_sf"/>
</dbReference>
<reference evidence="2" key="1">
    <citation type="journal article" date="2020" name="mSystems">
        <title>Genome- and Community-Level Interaction Insights into Carbon Utilization and Element Cycling Functions of Hydrothermarchaeota in Hydrothermal Sediment.</title>
        <authorList>
            <person name="Zhou Z."/>
            <person name="Liu Y."/>
            <person name="Xu W."/>
            <person name="Pan J."/>
            <person name="Luo Z.H."/>
            <person name="Li M."/>
        </authorList>
    </citation>
    <scope>NUCLEOTIDE SEQUENCE [LARGE SCALE GENOMIC DNA]</scope>
    <source>
        <strain evidence="2">HyVt-493</strain>
    </source>
</reference>
<dbReference type="AlphaFoldDB" id="A0A7V2WUE4"/>
<accession>A0A7V2WUE4</accession>
<organism evidence="2">
    <name type="scientific">Leucothrix mucor</name>
    <dbReference type="NCBI Taxonomy" id="45248"/>
    <lineage>
        <taxon>Bacteria</taxon>
        <taxon>Pseudomonadati</taxon>
        <taxon>Pseudomonadota</taxon>
        <taxon>Gammaproteobacteria</taxon>
        <taxon>Thiotrichales</taxon>
        <taxon>Thiotrichaceae</taxon>
        <taxon>Leucothrix</taxon>
    </lineage>
</organism>
<comment type="caution">
    <text evidence="2">The sequence shown here is derived from an EMBL/GenBank/DDBJ whole genome shotgun (WGS) entry which is preliminary data.</text>
</comment>
<dbReference type="EMBL" id="DRMS01000168">
    <property type="protein sequence ID" value="HFC92003.1"/>
    <property type="molecule type" value="Genomic_DNA"/>
</dbReference>
<dbReference type="PROSITE" id="PS50206">
    <property type="entry name" value="RHODANESE_3"/>
    <property type="match status" value="1"/>
</dbReference>
<name>A0A7V2WUE4_LEUMU</name>
<dbReference type="Gene3D" id="3.40.250.10">
    <property type="entry name" value="Rhodanese-like domain"/>
    <property type="match status" value="1"/>
</dbReference>